<name>A0ACB9AQ04_9ASTR</name>
<dbReference type="EMBL" id="CM042041">
    <property type="protein sequence ID" value="KAI3712232.1"/>
    <property type="molecule type" value="Genomic_DNA"/>
</dbReference>
<protein>
    <submittedName>
        <fullName evidence="1">Uncharacterized protein</fullName>
    </submittedName>
</protein>
<reference evidence="2" key="1">
    <citation type="journal article" date="2022" name="Mol. Ecol. Resour.">
        <title>The genomes of chicory, endive, great burdock and yacon provide insights into Asteraceae palaeo-polyploidization history and plant inulin production.</title>
        <authorList>
            <person name="Fan W."/>
            <person name="Wang S."/>
            <person name="Wang H."/>
            <person name="Wang A."/>
            <person name="Jiang F."/>
            <person name="Liu H."/>
            <person name="Zhao H."/>
            <person name="Xu D."/>
            <person name="Zhang Y."/>
        </authorList>
    </citation>
    <scope>NUCLEOTIDE SEQUENCE [LARGE SCALE GENOMIC DNA]</scope>
    <source>
        <strain evidence="2">cv. Yunnan</strain>
    </source>
</reference>
<evidence type="ECO:0000313" key="2">
    <source>
        <dbReference type="Proteomes" id="UP001056120"/>
    </source>
</evidence>
<accession>A0ACB9AQ04</accession>
<sequence length="131" mass="15508">MDTYSFKSNFESWPSGSIATEHIPPLFEENGKIEVLRINCNAKTPVPKEDIGKFYTNHSYERRLLPVRYWIGKYSIKMDQNMAARLATIMFKLLKGRFVEVVYLLYYSHTTMFNSLKGRDVQVLYLLYYRT</sequence>
<proteinExistence type="predicted"/>
<organism evidence="1 2">
    <name type="scientific">Smallanthus sonchifolius</name>
    <dbReference type="NCBI Taxonomy" id="185202"/>
    <lineage>
        <taxon>Eukaryota</taxon>
        <taxon>Viridiplantae</taxon>
        <taxon>Streptophyta</taxon>
        <taxon>Embryophyta</taxon>
        <taxon>Tracheophyta</taxon>
        <taxon>Spermatophyta</taxon>
        <taxon>Magnoliopsida</taxon>
        <taxon>eudicotyledons</taxon>
        <taxon>Gunneridae</taxon>
        <taxon>Pentapetalae</taxon>
        <taxon>asterids</taxon>
        <taxon>campanulids</taxon>
        <taxon>Asterales</taxon>
        <taxon>Asteraceae</taxon>
        <taxon>Asteroideae</taxon>
        <taxon>Heliantheae alliance</taxon>
        <taxon>Millerieae</taxon>
        <taxon>Smallanthus</taxon>
    </lineage>
</organism>
<evidence type="ECO:0000313" key="1">
    <source>
        <dbReference type="EMBL" id="KAI3712232.1"/>
    </source>
</evidence>
<gene>
    <name evidence="1" type="ORF">L1987_70783</name>
</gene>
<reference evidence="1 2" key="2">
    <citation type="journal article" date="2022" name="Mol. Ecol. Resour.">
        <title>The genomes of chicory, endive, great burdock and yacon provide insights into Asteraceae paleo-polyploidization history and plant inulin production.</title>
        <authorList>
            <person name="Fan W."/>
            <person name="Wang S."/>
            <person name="Wang H."/>
            <person name="Wang A."/>
            <person name="Jiang F."/>
            <person name="Liu H."/>
            <person name="Zhao H."/>
            <person name="Xu D."/>
            <person name="Zhang Y."/>
        </authorList>
    </citation>
    <scope>NUCLEOTIDE SEQUENCE [LARGE SCALE GENOMIC DNA]</scope>
    <source>
        <strain evidence="2">cv. Yunnan</strain>
        <tissue evidence="1">Leaves</tissue>
    </source>
</reference>
<comment type="caution">
    <text evidence="1">The sequence shown here is derived from an EMBL/GenBank/DDBJ whole genome shotgun (WGS) entry which is preliminary data.</text>
</comment>
<keyword evidence="2" id="KW-1185">Reference proteome</keyword>
<dbReference type="Proteomes" id="UP001056120">
    <property type="component" value="Linkage Group LG24"/>
</dbReference>